<protein>
    <submittedName>
        <fullName evidence="1">Uncharacterized protein</fullName>
    </submittedName>
</protein>
<name>A0A4S4BY04_9BACI</name>
<dbReference type="EMBL" id="SSNT01000007">
    <property type="protein sequence ID" value="THF80096.1"/>
    <property type="molecule type" value="Genomic_DNA"/>
</dbReference>
<dbReference type="OrthoDB" id="2878020at2"/>
<dbReference type="SMART" id="SM00966">
    <property type="entry name" value="SpoVT_AbrB"/>
    <property type="match status" value="1"/>
</dbReference>
<dbReference type="SUPFAM" id="SSF89447">
    <property type="entry name" value="AbrB/MazE/MraZ-like"/>
    <property type="match status" value="1"/>
</dbReference>
<evidence type="ECO:0000313" key="2">
    <source>
        <dbReference type="Proteomes" id="UP000310334"/>
    </source>
</evidence>
<keyword evidence="2" id="KW-1185">Reference proteome</keyword>
<dbReference type="InterPro" id="IPR007159">
    <property type="entry name" value="SpoVT-AbrB_dom"/>
</dbReference>
<evidence type="ECO:0000313" key="1">
    <source>
        <dbReference type="EMBL" id="THF80096.1"/>
    </source>
</evidence>
<gene>
    <name evidence="1" type="ORF">E6W99_10500</name>
</gene>
<organism evidence="1 2">
    <name type="scientific">Metabacillus sediminilitoris</name>
    <dbReference type="NCBI Taxonomy" id="2567941"/>
    <lineage>
        <taxon>Bacteria</taxon>
        <taxon>Bacillati</taxon>
        <taxon>Bacillota</taxon>
        <taxon>Bacilli</taxon>
        <taxon>Bacillales</taxon>
        <taxon>Bacillaceae</taxon>
        <taxon>Metabacillus</taxon>
    </lineage>
</organism>
<dbReference type="Proteomes" id="UP000310334">
    <property type="component" value="Unassembled WGS sequence"/>
</dbReference>
<dbReference type="NCBIfam" id="TIGR01439">
    <property type="entry name" value="lp_hng_hel_AbrB"/>
    <property type="match status" value="1"/>
</dbReference>
<dbReference type="GO" id="GO:0003677">
    <property type="term" value="F:DNA binding"/>
    <property type="evidence" value="ECO:0007669"/>
    <property type="project" value="InterPro"/>
</dbReference>
<dbReference type="InterPro" id="IPR037914">
    <property type="entry name" value="SpoVT-AbrB_sf"/>
</dbReference>
<dbReference type="AlphaFoldDB" id="A0A4S4BY04"/>
<sequence>MNDITLLFLISSNIISFNTNANCLKMHIFFTLFNYSIQININPEVIELNKLKLTKTGQVYIPNWIRSEINLKPSDIINIFLEDKKIVITNKEGYDYESQCVFSQNGTVHIPREIRRLCHINSEAVFSVTINKEEQKFNLIPDGKG</sequence>
<dbReference type="Pfam" id="PF04014">
    <property type="entry name" value="MazE_antitoxin"/>
    <property type="match status" value="1"/>
</dbReference>
<dbReference type="RefSeq" id="WP_136353586.1">
    <property type="nucleotide sequence ID" value="NZ_CP046266.1"/>
</dbReference>
<accession>A0A4S4BY04</accession>
<proteinExistence type="predicted"/>
<dbReference type="Gene3D" id="2.10.260.10">
    <property type="match status" value="1"/>
</dbReference>
<reference evidence="1 2" key="1">
    <citation type="submission" date="2019-04" db="EMBL/GenBank/DDBJ databases">
        <title>Bacillus sediminilitoris sp. nov., isolated from a tidal flat sediment on the East China Sea.</title>
        <authorList>
            <person name="Wei Y."/>
            <person name="Mao H."/>
            <person name="Fang J."/>
        </authorList>
    </citation>
    <scope>NUCLEOTIDE SEQUENCE [LARGE SCALE GENOMIC DNA]</scope>
    <source>
        <strain evidence="1 2">DSL-17</strain>
    </source>
</reference>
<comment type="caution">
    <text evidence="1">The sequence shown here is derived from an EMBL/GenBank/DDBJ whole genome shotgun (WGS) entry which is preliminary data.</text>
</comment>